<dbReference type="Proteomes" id="UP000789831">
    <property type="component" value="Unassembled WGS sequence"/>
</dbReference>
<protein>
    <submittedName>
        <fullName evidence="3">1952_t:CDS:1</fullName>
    </submittedName>
</protein>
<keyword evidence="4" id="KW-1185">Reference proteome</keyword>
<dbReference type="InterPro" id="IPR040684">
    <property type="entry name" value="HMUDK_hel"/>
</dbReference>
<name>A0A9N8W3Q7_9GLOM</name>
<accession>A0A9N8W3Q7</accession>
<dbReference type="AlphaFoldDB" id="A0A9N8W3Q7"/>
<evidence type="ECO:0000313" key="4">
    <source>
        <dbReference type="Proteomes" id="UP000789831"/>
    </source>
</evidence>
<sequence>MTSRKSSSNIMEVIVLLSDEENDKKNNVDLEAGDTTITSGNGDGNITDNDRIFLYNSSPARKKPNKKIASTSSSSSSENNLLPASSTKRRKLFPFKELTIVNPPPLFVNIEIPDNPRRSLYKRTVSKVPIDELIHFINERQKIFIKKSKGLPFPYTEDEVLSKFRFTNVFREDDITSVIITNILSDYEPTDEFYIVNLIIHRLVSRKSINKRLKYIRDIDEGWAILENRRNLGLPVSTNAFQSTITFEARRDQWEKVFEYGKKIWKRIVKRNPQPTLYDAYIELKEDKDIPQIGTFTAWQIACDMLMMGMVAYGDNKAFAVLGPGAEEGLKYFDKRYDFESLLQKVNLNLGSHFEGRTLRGLDLEHILCEFQKYYKATQGDSRGLRKYEDD</sequence>
<organism evidence="3 4">
    <name type="scientific">Ambispora gerdemannii</name>
    <dbReference type="NCBI Taxonomy" id="144530"/>
    <lineage>
        <taxon>Eukaryota</taxon>
        <taxon>Fungi</taxon>
        <taxon>Fungi incertae sedis</taxon>
        <taxon>Mucoromycota</taxon>
        <taxon>Glomeromycotina</taxon>
        <taxon>Glomeromycetes</taxon>
        <taxon>Archaeosporales</taxon>
        <taxon>Ambisporaceae</taxon>
        <taxon>Ambispora</taxon>
    </lineage>
</organism>
<evidence type="ECO:0000313" key="3">
    <source>
        <dbReference type="EMBL" id="CAG8473175.1"/>
    </source>
</evidence>
<evidence type="ECO:0000256" key="1">
    <source>
        <dbReference type="SAM" id="MobiDB-lite"/>
    </source>
</evidence>
<comment type="caution">
    <text evidence="3">The sequence shown here is derived from an EMBL/GenBank/DDBJ whole genome shotgun (WGS) entry which is preliminary data.</text>
</comment>
<reference evidence="3" key="1">
    <citation type="submission" date="2021-06" db="EMBL/GenBank/DDBJ databases">
        <authorList>
            <person name="Kallberg Y."/>
            <person name="Tangrot J."/>
            <person name="Rosling A."/>
        </authorList>
    </citation>
    <scope>NUCLEOTIDE SEQUENCE</scope>
    <source>
        <strain evidence="3">MT106</strain>
    </source>
</reference>
<gene>
    <name evidence="3" type="ORF">AGERDE_LOCUS2841</name>
</gene>
<dbReference type="EMBL" id="CAJVPL010000249">
    <property type="protein sequence ID" value="CAG8473175.1"/>
    <property type="molecule type" value="Genomic_DNA"/>
</dbReference>
<feature type="compositionally biased region" description="Low complexity" evidence="1">
    <location>
        <begin position="69"/>
        <end position="85"/>
    </location>
</feature>
<dbReference type="OrthoDB" id="433924at2759"/>
<proteinExistence type="predicted"/>
<evidence type="ECO:0000259" key="2">
    <source>
        <dbReference type="Pfam" id="PF18723"/>
    </source>
</evidence>
<feature type="region of interest" description="Disordered" evidence="1">
    <location>
        <begin position="61"/>
        <end position="85"/>
    </location>
</feature>
<dbReference type="Pfam" id="PF18723">
    <property type="entry name" value="HMUDK_hel"/>
    <property type="match status" value="1"/>
</dbReference>
<feature type="domain" description="5-hmdU DNA kinase helical" evidence="2">
    <location>
        <begin position="130"/>
        <end position="379"/>
    </location>
</feature>